<dbReference type="PANTHER" id="PTHR12526">
    <property type="entry name" value="GLYCOSYLTRANSFERASE"/>
    <property type="match status" value="1"/>
</dbReference>
<gene>
    <name evidence="2" type="ORF">H6G06_24230</name>
</gene>
<dbReference type="SUPFAM" id="SSF53756">
    <property type="entry name" value="UDP-Glycosyltransferase/glycogen phosphorylase"/>
    <property type="match status" value="1"/>
</dbReference>
<evidence type="ECO:0000313" key="2">
    <source>
        <dbReference type="EMBL" id="MBD2296499.1"/>
    </source>
</evidence>
<evidence type="ECO:0000313" key="3">
    <source>
        <dbReference type="Proteomes" id="UP000662185"/>
    </source>
</evidence>
<dbReference type="Pfam" id="PF00534">
    <property type="entry name" value="Glycos_transf_1"/>
    <property type="match status" value="1"/>
</dbReference>
<dbReference type="PANTHER" id="PTHR12526:SF584">
    <property type="entry name" value="GLYCOSYLTRANSFERASE"/>
    <property type="match status" value="1"/>
</dbReference>
<dbReference type="GO" id="GO:0016757">
    <property type="term" value="F:glycosyltransferase activity"/>
    <property type="evidence" value="ECO:0007669"/>
    <property type="project" value="InterPro"/>
</dbReference>
<proteinExistence type="predicted"/>
<name>A0A926WL84_9NOST</name>
<comment type="caution">
    <text evidence="2">The sequence shown here is derived from an EMBL/GenBank/DDBJ whole genome shotgun (WGS) entry which is preliminary data.</text>
</comment>
<accession>A0A926WL84</accession>
<reference evidence="3" key="1">
    <citation type="journal article" date="2020" name="ISME J.">
        <title>Comparative genomics reveals insights into cyanobacterial evolution and habitat adaptation.</title>
        <authorList>
            <person name="Chen M.Y."/>
            <person name="Teng W.K."/>
            <person name="Zhao L."/>
            <person name="Hu C.X."/>
            <person name="Zhou Y.K."/>
            <person name="Han B.P."/>
            <person name="Song L.R."/>
            <person name="Shu W.S."/>
        </authorList>
    </citation>
    <scope>NUCLEOTIDE SEQUENCE [LARGE SCALE GENOMIC DNA]</scope>
    <source>
        <strain evidence="3">FACHB-251</strain>
    </source>
</reference>
<evidence type="ECO:0000259" key="1">
    <source>
        <dbReference type="Pfam" id="PF00534"/>
    </source>
</evidence>
<keyword evidence="3" id="KW-1185">Reference proteome</keyword>
<dbReference type="RefSeq" id="WP_190564619.1">
    <property type="nucleotide sequence ID" value="NZ_JACJQU010000024.1"/>
</dbReference>
<organism evidence="2 3">
    <name type="scientific">Anabaena sphaerica FACHB-251</name>
    <dbReference type="NCBI Taxonomy" id="2692883"/>
    <lineage>
        <taxon>Bacteria</taxon>
        <taxon>Bacillati</taxon>
        <taxon>Cyanobacteriota</taxon>
        <taxon>Cyanophyceae</taxon>
        <taxon>Nostocales</taxon>
        <taxon>Nostocaceae</taxon>
        <taxon>Anabaena</taxon>
    </lineage>
</organism>
<protein>
    <submittedName>
        <fullName evidence="2">Glycosyltransferase family 4 protein</fullName>
    </submittedName>
</protein>
<dbReference type="EMBL" id="JACJQU010000024">
    <property type="protein sequence ID" value="MBD2296499.1"/>
    <property type="molecule type" value="Genomic_DNA"/>
</dbReference>
<sequence length="414" mass="47110">MKILMSAYSCEPAVGWNIVREAAKYHEVWVLTRPDESQDVIKAELARNPMPNLHFVYFTLPFWQDSRKWGQSGGMQLHYYLWQIQAYFVGKHLHQEINFDLIHHVTFVNYSSPCFLSLLPIPLIWGPVGGGESAPMSFWQDFSLNGKIYEIARSCVRWLGEQDPFVRLTAKRSFVVQATTKDTAQRLYKMGASNVQIHSQSGLSAEDMELLSQYEMPNEPIVRFISMGRLLHWKGFHLGLRAFAQANLPNTEYWIVGEGPQRDILQTLSIDLGIVQKVKFWGKLPRHKALNLLQDCHVLVHPSLHDSGGWVCMEAMAAGRPVICLDLGGPGVQVTEKTGFKIPPDEPYQAVRDLAAAMIYLVTEPELRVSMGQASRKLVRENYTWQVIGEHLNQLYLGLANKKVLEMDVVSQVF</sequence>
<feature type="domain" description="Glycosyl transferase family 1" evidence="1">
    <location>
        <begin position="224"/>
        <end position="377"/>
    </location>
</feature>
<dbReference type="CDD" id="cd03801">
    <property type="entry name" value="GT4_PimA-like"/>
    <property type="match status" value="1"/>
</dbReference>
<dbReference type="Proteomes" id="UP000662185">
    <property type="component" value="Unassembled WGS sequence"/>
</dbReference>
<dbReference type="InterPro" id="IPR001296">
    <property type="entry name" value="Glyco_trans_1"/>
</dbReference>
<dbReference type="AlphaFoldDB" id="A0A926WL84"/>
<dbReference type="Gene3D" id="3.40.50.2000">
    <property type="entry name" value="Glycogen Phosphorylase B"/>
    <property type="match status" value="2"/>
</dbReference>